<gene>
    <name evidence="1" type="ORF">METZ01_LOCUS440833</name>
</gene>
<reference evidence="1" key="1">
    <citation type="submission" date="2018-05" db="EMBL/GenBank/DDBJ databases">
        <authorList>
            <person name="Lanie J.A."/>
            <person name="Ng W.-L."/>
            <person name="Kazmierczak K.M."/>
            <person name="Andrzejewski T.M."/>
            <person name="Davidsen T.M."/>
            <person name="Wayne K.J."/>
            <person name="Tettelin H."/>
            <person name="Glass J.I."/>
            <person name="Rusch D."/>
            <person name="Podicherti R."/>
            <person name="Tsui H.-C.T."/>
            <person name="Winkler M.E."/>
        </authorList>
    </citation>
    <scope>NUCLEOTIDE SEQUENCE</scope>
</reference>
<organism evidence="1">
    <name type="scientific">marine metagenome</name>
    <dbReference type="NCBI Taxonomy" id="408172"/>
    <lineage>
        <taxon>unclassified sequences</taxon>
        <taxon>metagenomes</taxon>
        <taxon>ecological metagenomes</taxon>
    </lineage>
</organism>
<protein>
    <submittedName>
        <fullName evidence="1">Uncharacterized protein</fullName>
    </submittedName>
</protein>
<proteinExistence type="predicted"/>
<accession>A0A382YYE6</accession>
<sequence length="72" mass="8288">MIKIVRILTKKPSGEPKTIELERWGKSIKVATDPELGRVRLEVITLPVLSLEDKKSKSDEDYQPRLDLDKDK</sequence>
<dbReference type="AlphaFoldDB" id="A0A382YYE6"/>
<name>A0A382YYE6_9ZZZZ</name>
<dbReference type="EMBL" id="UINC01179342">
    <property type="protein sequence ID" value="SVD87979.1"/>
    <property type="molecule type" value="Genomic_DNA"/>
</dbReference>
<evidence type="ECO:0000313" key="1">
    <source>
        <dbReference type="EMBL" id="SVD87979.1"/>
    </source>
</evidence>